<name>A0A7C9DLD1_OPUST</name>
<evidence type="ECO:0000256" key="3">
    <source>
        <dbReference type="SAM" id="MobiDB-lite"/>
    </source>
</evidence>
<accession>A0A7C9DLD1</accession>
<reference evidence="5" key="1">
    <citation type="journal article" date="2013" name="J. Plant Res.">
        <title>Effect of fungi and light on seed germination of three Opuntia species from semiarid lands of central Mexico.</title>
        <authorList>
            <person name="Delgado-Sanchez P."/>
            <person name="Jimenez-Bremont J.F."/>
            <person name="Guerrero-Gonzalez Mde L."/>
            <person name="Flores J."/>
        </authorList>
    </citation>
    <scope>NUCLEOTIDE SEQUENCE</scope>
    <source>
        <tissue evidence="5">Cladode</tissue>
    </source>
</reference>
<evidence type="ECO:0000256" key="1">
    <source>
        <dbReference type="ARBA" id="ARBA00005711"/>
    </source>
</evidence>
<feature type="compositionally biased region" description="Polar residues" evidence="3">
    <location>
        <begin position="267"/>
        <end position="278"/>
    </location>
</feature>
<proteinExistence type="inferred from homology"/>
<feature type="domain" description="Remorin C-terminal" evidence="4">
    <location>
        <begin position="376"/>
        <end position="480"/>
    </location>
</feature>
<dbReference type="AlphaFoldDB" id="A0A7C9DLD1"/>
<feature type="compositionally biased region" description="Low complexity" evidence="3">
    <location>
        <begin position="290"/>
        <end position="300"/>
    </location>
</feature>
<organism evidence="5">
    <name type="scientific">Opuntia streptacantha</name>
    <name type="common">Prickly pear cactus</name>
    <name type="synonym">Opuntia cardona</name>
    <dbReference type="NCBI Taxonomy" id="393608"/>
    <lineage>
        <taxon>Eukaryota</taxon>
        <taxon>Viridiplantae</taxon>
        <taxon>Streptophyta</taxon>
        <taxon>Embryophyta</taxon>
        <taxon>Tracheophyta</taxon>
        <taxon>Spermatophyta</taxon>
        <taxon>Magnoliopsida</taxon>
        <taxon>eudicotyledons</taxon>
        <taxon>Gunneridae</taxon>
        <taxon>Pentapetalae</taxon>
        <taxon>Caryophyllales</taxon>
        <taxon>Cactineae</taxon>
        <taxon>Cactaceae</taxon>
        <taxon>Opuntioideae</taxon>
        <taxon>Opuntia</taxon>
    </lineage>
</organism>
<sequence>MEYERIERPQKGGRLSPAKLRTMLMGLEKKRRAVEDMDSSCSSRSHLSAIDDPGCDFSESCKDVDVVREHVECSTSTSADSEVTVNCKFTGPLASSGTRSNERLEVEYENSHDNVSTTSATFEFQKTERGSQRVPAARFAKLAPSKWDDAQKWIASPNSNRPRAAQLQSVQVARKVNNFSHGVRKPATKIVAEVPDGKLIPFDEPETKMIDSSIAKKENAGLQLMKWESDPYSLAVLHGKAAQMIEMSVGEPLARSISMKDMGTEMTPITSQEPSRSGTPVKLKSPMPSPTSSRTSTPTRAHSGVHAEIQSCSVDVQRKELSEKELHTKTRKEIMELGMQLGKMNITSWASKEEEDTAAASSLKTVAGEQAPRSVVETRAEAWEEAEKAKYMARFEREEMKIQAWENHQKAKTEAEMKKIEVEVERLKAKAQDKLMSKLAAVRHKAEEKRAAAEAKMHKQAAKSEQQAEYIRKTGRIPSKFSDWSCCC</sequence>
<dbReference type="EMBL" id="GISG01138797">
    <property type="protein sequence ID" value="MBA4644567.1"/>
    <property type="molecule type" value="Transcribed_RNA"/>
</dbReference>
<feature type="region of interest" description="Disordered" evidence="3">
    <location>
        <begin position="266"/>
        <end position="306"/>
    </location>
</feature>
<dbReference type="PANTHER" id="PTHR31471:SF1">
    <property type="entry name" value="OS12G0613600 PROTEIN"/>
    <property type="match status" value="1"/>
</dbReference>
<dbReference type="Pfam" id="PF03763">
    <property type="entry name" value="Remorin_C"/>
    <property type="match status" value="1"/>
</dbReference>
<comment type="similarity">
    <text evidence="1">Belongs to the remorin family.</text>
</comment>
<feature type="coiled-coil region" evidence="2">
    <location>
        <begin position="410"/>
        <end position="465"/>
    </location>
</feature>
<reference evidence="5" key="2">
    <citation type="submission" date="2020-07" db="EMBL/GenBank/DDBJ databases">
        <authorList>
            <person name="Vera ALvarez R."/>
            <person name="Arias-Moreno D.M."/>
            <person name="Jimenez-Jacinto V."/>
            <person name="Jimenez-Bremont J.F."/>
            <person name="Swaminathan K."/>
            <person name="Moose S.P."/>
            <person name="Guerrero-Gonzalez M.L."/>
            <person name="Marino-Ramirez L."/>
            <person name="Landsman D."/>
            <person name="Rodriguez-Kessler M."/>
            <person name="Delgado-Sanchez P."/>
        </authorList>
    </citation>
    <scope>NUCLEOTIDE SEQUENCE</scope>
    <source>
        <tissue evidence="5">Cladode</tissue>
    </source>
</reference>
<dbReference type="PANTHER" id="PTHR31471">
    <property type="entry name" value="OS02G0116800 PROTEIN"/>
    <property type="match status" value="1"/>
</dbReference>
<dbReference type="InterPro" id="IPR005516">
    <property type="entry name" value="Remorin_C"/>
</dbReference>
<evidence type="ECO:0000313" key="5">
    <source>
        <dbReference type="EMBL" id="MBA4644567.1"/>
    </source>
</evidence>
<protein>
    <recommendedName>
        <fullName evidence="4">Remorin C-terminal domain-containing protein</fullName>
    </recommendedName>
</protein>
<evidence type="ECO:0000259" key="4">
    <source>
        <dbReference type="Pfam" id="PF03763"/>
    </source>
</evidence>
<evidence type="ECO:0000256" key="2">
    <source>
        <dbReference type="SAM" id="Coils"/>
    </source>
</evidence>
<keyword evidence="2" id="KW-0175">Coiled coil</keyword>